<keyword evidence="3" id="KW-0597">Phosphoprotein</keyword>
<dbReference type="Pfam" id="PF00501">
    <property type="entry name" value="AMP-binding"/>
    <property type="match status" value="4"/>
</dbReference>
<evidence type="ECO:0000256" key="1">
    <source>
        <dbReference type="ARBA" id="ARBA00004924"/>
    </source>
</evidence>
<evidence type="ECO:0000256" key="3">
    <source>
        <dbReference type="ARBA" id="ARBA00022553"/>
    </source>
</evidence>
<gene>
    <name evidence="7" type="ORF">P167DRAFT_512805</name>
</gene>
<dbReference type="InterPro" id="IPR009081">
    <property type="entry name" value="PP-bd_ACP"/>
</dbReference>
<dbReference type="InterPro" id="IPR010071">
    <property type="entry name" value="AA_adenyl_dom"/>
</dbReference>
<dbReference type="Gene3D" id="3.40.50.12780">
    <property type="entry name" value="N-terminal domain of ligase-like"/>
    <property type="match status" value="4"/>
</dbReference>
<dbReference type="InterPro" id="IPR000873">
    <property type="entry name" value="AMP-dep_synth/lig_dom"/>
</dbReference>
<dbReference type="InterPro" id="IPR006162">
    <property type="entry name" value="Ppantetheine_attach_site"/>
</dbReference>
<dbReference type="GO" id="GO:0031169">
    <property type="term" value="P:ferrichrome biosynthetic process"/>
    <property type="evidence" value="ECO:0007669"/>
    <property type="project" value="UniProtKB-ARBA"/>
</dbReference>
<dbReference type="Gene3D" id="3.30.300.30">
    <property type="match status" value="5"/>
</dbReference>
<dbReference type="InterPro" id="IPR042099">
    <property type="entry name" value="ANL_N_sf"/>
</dbReference>
<dbReference type="PANTHER" id="PTHR45527:SF1">
    <property type="entry name" value="FATTY ACID SYNTHASE"/>
    <property type="match status" value="1"/>
</dbReference>
<dbReference type="InterPro" id="IPR001242">
    <property type="entry name" value="Condensation_dom"/>
</dbReference>
<dbReference type="FunFam" id="3.30.300.30:FF:000015">
    <property type="entry name" value="Nonribosomal peptide synthase SidD"/>
    <property type="match status" value="1"/>
</dbReference>
<comment type="similarity">
    <text evidence="5">Belongs to the NRP synthetase family.</text>
</comment>
<evidence type="ECO:0000259" key="6">
    <source>
        <dbReference type="PROSITE" id="PS50075"/>
    </source>
</evidence>
<dbReference type="InterPro" id="IPR023213">
    <property type="entry name" value="CAT-like_dom_sf"/>
</dbReference>
<proteinExistence type="inferred from homology"/>
<dbReference type="OrthoDB" id="416786at2759"/>
<feature type="domain" description="Carrier" evidence="6">
    <location>
        <begin position="4297"/>
        <end position="4370"/>
    </location>
</feature>
<dbReference type="NCBIfam" id="TIGR01733">
    <property type="entry name" value="AA-adenyl-dom"/>
    <property type="match status" value="3"/>
</dbReference>
<dbReference type="Gene3D" id="3.30.559.10">
    <property type="entry name" value="Chloramphenicol acetyltransferase-like domain"/>
    <property type="match status" value="6"/>
</dbReference>
<dbReference type="GO" id="GO:0005737">
    <property type="term" value="C:cytoplasm"/>
    <property type="evidence" value="ECO:0007669"/>
    <property type="project" value="TreeGrafter"/>
</dbReference>
<feature type="domain" description="Carrier" evidence="6">
    <location>
        <begin position="3742"/>
        <end position="3819"/>
    </location>
</feature>
<dbReference type="InParanoid" id="A0A3N4KBZ1"/>
<feature type="domain" description="Carrier" evidence="6">
    <location>
        <begin position="540"/>
        <end position="613"/>
    </location>
</feature>
<dbReference type="Pfam" id="PF00550">
    <property type="entry name" value="PP-binding"/>
    <property type="match status" value="6"/>
</dbReference>
<dbReference type="GO" id="GO:0043041">
    <property type="term" value="P:amino acid activation for nonribosomal peptide biosynthetic process"/>
    <property type="evidence" value="ECO:0007669"/>
    <property type="project" value="TreeGrafter"/>
</dbReference>
<dbReference type="SUPFAM" id="SSF47336">
    <property type="entry name" value="ACP-like"/>
    <property type="match status" value="6"/>
</dbReference>
<dbReference type="Proteomes" id="UP000277580">
    <property type="component" value="Unassembled WGS sequence"/>
</dbReference>
<evidence type="ECO:0000313" key="8">
    <source>
        <dbReference type="Proteomes" id="UP000277580"/>
    </source>
</evidence>
<dbReference type="PROSITE" id="PS50075">
    <property type="entry name" value="CARRIER"/>
    <property type="match status" value="6"/>
</dbReference>
<evidence type="ECO:0000256" key="4">
    <source>
        <dbReference type="ARBA" id="ARBA00022598"/>
    </source>
</evidence>
<dbReference type="PROSITE" id="PS00455">
    <property type="entry name" value="AMP_BINDING"/>
    <property type="match status" value="1"/>
</dbReference>
<protein>
    <recommendedName>
        <fullName evidence="6">Carrier domain-containing protein</fullName>
    </recommendedName>
</protein>
<organism evidence="7 8">
    <name type="scientific">Morchella conica CCBAS932</name>
    <dbReference type="NCBI Taxonomy" id="1392247"/>
    <lineage>
        <taxon>Eukaryota</taxon>
        <taxon>Fungi</taxon>
        <taxon>Dikarya</taxon>
        <taxon>Ascomycota</taxon>
        <taxon>Pezizomycotina</taxon>
        <taxon>Pezizomycetes</taxon>
        <taxon>Pezizales</taxon>
        <taxon>Morchellaceae</taxon>
        <taxon>Morchella</taxon>
    </lineage>
</organism>
<dbReference type="InterPro" id="IPR020845">
    <property type="entry name" value="AMP-binding_CS"/>
</dbReference>
<dbReference type="PROSITE" id="PS00012">
    <property type="entry name" value="PHOSPHOPANTETHEINE"/>
    <property type="match status" value="4"/>
</dbReference>
<dbReference type="GO" id="GO:0031177">
    <property type="term" value="F:phosphopantetheine binding"/>
    <property type="evidence" value="ECO:0007669"/>
    <property type="project" value="InterPro"/>
</dbReference>
<keyword evidence="4" id="KW-0436">Ligase</keyword>
<dbReference type="PANTHER" id="PTHR45527">
    <property type="entry name" value="NONRIBOSOMAL PEPTIDE SYNTHETASE"/>
    <property type="match status" value="1"/>
</dbReference>
<dbReference type="CDD" id="cd19542">
    <property type="entry name" value="CT_NRPS-like"/>
    <property type="match status" value="4"/>
</dbReference>
<dbReference type="SUPFAM" id="SSF56801">
    <property type="entry name" value="Acetyl-CoA synthetase-like"/>
    <property type="match status" value="5"/>
</dbReference>
<dbReference type="SUPFAM" id="SSF52777">
    <property type="entry name" value="CoA-dependent acyltransferases"/>
    <property type="match status" value="12"/>
</dbReference>
<dbReference type="GO" id="GO:0016874">
    <property type="term" value="F:ligase activity"/>
    <property type="evidence" value="ECO:0007669"/>
    <property type="project" value="UniProtKB-KW"/>
</dbReference>
<dbReference type="Gene3D" id="3.30.559.30">
    <property type="entry name" value="Nonribosomal peptide synthetase, condensation domain"/>
    <property type="match status" value="6"/>
</dbReference>
<feature type="domain" description="Carrier" evidence="6">
    <location>
        <begin position="1583"/>
        <end position="1660"/>
    </location>
</feature>
<dbReference type="EMBL" id="ML119170">
    <property type="protein sequence ID" value="RPB08027.1"/>
    <property type="molecule type" value="Genomic_DNA"/>
</dbReference>
<dbReference type="FunFam" id="3.30.300.30:FF:000033">
    <property type="entry name" value="Nonribosomal siderophore peptide synthase SidC"/>
    <property type="match status" value="2"/>
</dbReference>
<accession>A0A3N4KBZ1</accession>
<dbReference type="InterPro" id="IPR045851">
    <property type="entry name" value="AMP-bd_C_sf"/>
</dbReference>
<sequence>MAYINISTAVVPESYIHIICTHLHHLFTSTAHSVHTLSVLNPTPRHLPGPTLLHNLITFSTHDSLPALEFLHSNSSQSTYSYADLDILSTQFALKLLPHTTSTQRLIPVLLQQSPTLYIALIGILKAGCAFVPLPLDAPPQRLQFIVEDIKAPCIVCDPASPPVPNLPCVTPDEDTPTFSLASLMELPTTISPSDPAYVMYTSGTTGTPKGVLVSHYAAAQSLLAQDVLVPKSVGRWLQQAAPTFDVFVFEMFFPLMRGIVLVGCERAVMLRDLPGVVRRMAVDVVELTPTVAGGLLGKPEDIPGLKCLLTIGEMLTKGVVDMWRDVLVGMYGPTEAAIHCTASTAVERVGDIGTPFETVSAFVIAPYKGGEIEVLPVGCVGELVVGGPQLADGYINRPEQTREVFINSTRFGRLYRTGDRARVLPSRAIECLGRIGAGQVKIRGQRIELGEIEEVVLKTPGVKACVANVIKNTLVIWVSGATSKLAIIETCKKWLPAYMIPGDILTLPTLPRLASGKADRKLLEANYKNRIVEPKAITEDMNAFERVIAHEASLLLGTAPSKEVSLVSHGLDSMQAIRLTIALRKRGLEVETVDVIRSDTISGIAAGIEKGVGTSPRVVNEATQRRFEEVANASRELQEDQNVLKVIPCTSVQAAMLAETGKDSAAYCNWMLLSLPPNNNAAKVEAAVRKIIDANEILRTGFVVLEGGFAQVVYHTSRPSQFTLSNTIQKDWSVSVPQLLSPPFRVALVGGQLSVQIHHALYDGWCWDNIMSDLAAHLSGHSVAPRPQYQVVVEHELDTDNSSRIDYWRNALSGIEPVPFPCLTGKSDVADEVRQETATMSTGKEEYEGAARKFGVAPVVLVQAAWAMLWSLYVGESDVVVGNVLSGRTVALEGVENVIGPMIVTAPVRVNVRRQRSVREVVSEVAKRGREVLGNEIGLREVKKAWGGEGRLFESLLVWQESLTAERSVKIFPILLEVTPGTVDISLRATYQTSILPPAHTALILAQLDQFVTSIISNPDQTLTNLLQSLPPSALSIENPHIITRSITSTPSISHLVELAASRNPNAIAIDFADDIIGTTTESTTLTYHTFNTNANKLAYHLLSLGAKPDTLISICMEKSPILYISILAILKSGAAYAPITPETPNERKNQIIESGDIRIHLTTSDLAPEPSGVPQGVVVVCVDTVNTLWYSEANPDIQRSERDLAYAVFTSGSTGKPKGVLVENHAIVNHLRLLAEMYPAALGKRLLQFCTVAFDVSVFEIFFTWAMGMTLCVARKDVLLRDIESAINAFKITHLSMTPTVAALVNPDNVPSVEFLVTAGEGLNRKVFEAWTGRGLWTGYGPSETVNICTVRPNLRKEDHINTLGETFANTSTFVISQNEDDFCLLPRGAVGELCFGGAQVARGYLKQPELTARKFPTHPTYGRVYRSGDIGRLLSDGSIEFIGRIDDQVKIRGHRIELGEITSVLLRSAAVLDAAAIPVRKSSTDPYLLVAFVLLVSHQDKEFGVVKADQGVREILGVLFKALSASLPEYMVPAVLLPVTTIPMTATGKIDKKILEKTFFDVDTATVESYSEETDKEVDAQWSQVEMEIVGVVADVAQVTVGEIGRGTSIFKLGLDSISVIQLSNRIMKAGYKRLDVSQIMKNPTVGALATLLGEMDEGQPATNIIREDSLKLFAESVKATAIEQLGVAPEDIMKILPCSPLQEAMLTQKKGVNTSTYYNHTVLHLRANPTRLKKAWEHMAERHDIMRTCFCVTEDSRHAYAQVVLKKLDLPWTTFEVEATREQIDKRIDEISRSMSINSAPYAFSLFAGATLVMSFHHSLYDGYAMGLLLDDVRSAYLGLELPIRRPFDRVLEYMENIDPEASDSFWRGLLTGFEASAFPDLTGKTALFKEETKLTGMTAARMTCSKTLSEIEEGCREISTSLLALGQTGWARLLAAYSGETDVCFGSVVSGRTIPVDGVEDVIAPCFNTVPLRVQLTPGATNLTVMNSIRSLNADILPYQLTPLRRIMNTLKTEGQALFDTLFILQYANEASEDLWEEVDDRGEMDFSVVVELVPNRNRNSLDIVLYFRRDVILEEQVDVIIQQLNAAIIDSLQYPDELAINFREFKPSILARANSKSLNLEGEGYDLLHSEFERHARENPSYVALEFLDNDYKITSWTFRELNEAANRVAHYLVSLGLKRDEAVPLCLEKSPLFYICVLGVLKAGCAFTPIDPTLPDQRKMFMIEELGARVVLVTAATAGGMGRVAMVDVESGVMDSQPVTNLNIKGLTPRCLAYRLYTSGSTGQPKAVSLEIKSAVQTFRASKSLIPWKSDSRLLQFAATTFDMCYYDCFMAWSYGFTLCSAAKKHLLGDLEGTIMTMKATLLDLTPTVAATLVAENLTTVEMLYCIGEAMPQKVVNDWDGRCVNSYGPTEAAMCCTITATDRYTKSSNIGKPFPTASFFVLSRSGEYVVPIFGSGELCIGGPQVAREYHNNIQLTKRQFIQLEGGTVYRTGDLVRMLGDGTFEFLGRADDQVKIRGLRVELDEISSVLRSGHRDIKDATTIVVKHSEGTKEQLVSFLAVEGRKQHGTKPKVLKAGPLPEEIQSSALKAARTKLPRYMIPAVVLIIDHVPRSAAGKVDKKALGAFFREQDIQSFGAAGVEEDESVWSEGEKKIRSVFSQISRVPVQQISRNSTIYEIGLDSISAAQVAMQLKRIDLEISVLDILERPSIKQLSKLLTTDSKHIEAKSQISGDYLVNFNDQFMDQILKDTGIAKDRIAGVFPCTPAQEGMLSQFLRSKGGLYFNHSVFKLPQNVDLSRLRKSWNAVSDSHDMLRAGFVEVEHNTHAFATIIYAQGSVDLPWTIVDSRGNKDIVLSAQKELGASRALENLHLPPWSVTVIRESAMESLLLFSAHHALYDAETLSLFLNDVFSEYSGKRVASRPKFSAVLSNIVKHSLDAEVIEEDKTFWLQQLKGTSISRFPNLCPVRFKSTSSHVCSTETSWSLSMIESRCRKLGISVNSAGQAAWARVLSAYMGDTAVTMGIVLSGRSGIVGAENVAFPCITTVPSLCLLTGTNLELALALQHSNAQALKHQHTPLRNIQGWFEHRQESFFDSIFVYQKTESSSKSSWEIVEEDAFVDYTISLEIEPTNDDSLLIRATCRDNVMPKEQTQLLIQQVNAALVDILQNPNSSSIEFLSFPPALLSCTPPLIDGIPTDITLLHKFVEKYRKLTPDKIAFEFATSIQEGCAIKETWTYTQLDEEGNRIANYLLNLGVKTGQIVAICFEKCPEASFAILGILKAGCAFMALDYNAPIDRKAFIVEDSGAKCVLTMDKYAKEFKSKVKVKVVSLESDTEVKISSSETPFIADLKPEDLCYCLYTSGTTGTPKGCELTHENAVQAMLAFQRIFNGHWDSESRFLQFASFHFDVSVMEQYFSWSVGMCVTSAPRDVIFQDLALTINELQITHLDLTPSLAALLRPEDCPSLCRGVFITGGEQLKQEILNTWGETGVIYNGYGPTEVTIGCTMYARVPANGKPSNIGTAFDNVGSFVFTPNTSRPVLRGAIGELCVSGKLVGRGYLNRAALTEEKFPHLKEFNTRIYRTGDLVRILYDGTFDFAGRADDQVKLRGQRLEIGEINETLKQADSRVKAVATLVLKHPKQQKDQLVSFIVLGTAKASSTLDPVVLDDPEHHQVIPILADGCRRKLPVYMVPTHFLPISKMPLSVNNKVDNKKLKEIYKDTSLALLQQISRREEVNEENWTDGEARIRKILAEMTGHQTLEIKHSSTVFELGLDSVSVVGLARKLKKDGFFASTVSLVMKYPGVKQLAAELSKGENNSSQELARTGSINQKLTAFANKGSFEVCERLDLEPDQIEAIVPCTALQEGMILRFIDSEKPLYYNSFSFSLAKSTDTNLLHSAWDAVVKSTGILRTCFCETSDGYAQVVLRDSEVEWREINVKGEGFQSVITDEMMEHVSMNRELHQTPLYLLLLRTPSRIILVVNIFHALYDGNSLPFIFQDVQRAYRNQLKPRTHHFHELVGHILSIDMDGARTFWGSTLAEAKPSNFPQLIQSAADIDHLVQLKPKIVMEDVEKCCKKLNCTPQSIFQAAWANTLSPYLGHQFAFGVVVSGRSLPIDGVEDTIGPMFNTIPCSLDVKNASSWEKLIQQAHKFNSESITYHHTPLRLINKLMHATSEKPLFDTLFVYQKDPGSDDTTEAPIWNIMESSAVADYPLALEIEESYLHGLNFSIVAKSSVLTTDKSLGLLSILERNIKEILQSPLSKPSLEKTLESDLIMPKESNDIYTNGQAGFQWGPNAKILRSTIAKLADIGESEVDEDSSIFELGLDSIEAIKLSSRLRSSSIKLSVSTIMRNPTIRKMHEVLSQSTKNNKTIPKSDRLTEFEQSIRENLKGRTHTLDLDQIEAIYPATPLQEGMIAETLASDYKLYFNHDVLELDSTVDIRQLRNAWELAFQNSEILRTSFFKVSDISVDLPYSYSFGQAVHKRPQLRWKEVLISSNTRKAIKAAMQQAAQNVNMLQEPPLQITIVKSPMSNYLILSMSHALYDGWSLGLLHEDVQNAYLDSPSSRPSCRPLLEDIFSVDPKDSNKFWKQMLAGSSPSMFQTSTENSPAITHRFEKPSALPFWRIQSFCKQMGVTVQSLGQMCWALLLAHHLGEPDVLFGTVLSGRDIESADEMLFPAMNTVPVRAIAHGDYKDMLRYIQDNSARVLKYQHTPLRQIQKLVDSQGQRLFDTLFIYQRGREQRGSSQKPLWSSVDGTASVEYNICIEMEHCGDNLLWRNACKSTVLSEADSESLLQTLDSLLVHIVNNTDHPAIVHHKEGIEFGNIPICARRSDSTTSLNGLRIDLDETANKIRQAQSNTGDAAAIVASDNGRQLLVVFITKGQSIHNVASFARHEFPHWSMPSFIIPMSTLPHKDGKIDRSQLESHFLSMKPEKRDEFAVQEKKGEWTSLELTFRRILSAVSQLPESEIERTQTIFHLGLDSISAISFSSKLREQLIFLSVAEILRAATIERMAAVAKTMNDEAPKTPVDTEKALEQALGDINIKSLLGGIPEASIESVAPATAGQVYMLSAWKNSNYTIFMPTFTFRCRKIEHSRILSAWESLVRQEPILRTTFLATDSEDTPLVQVTFRNPATQTEWYQSSTTNNDSLINFFKSQEQSKSVDLEQPPVRLTTLITPVDTIIFLTIHHALYDGVSLPLLLSKFQGFLDDSAERLPTPEPEAPRFLDFVSFAHSQDVQQQSRFWSKYLDGAVSTPVPLKYPDLQTTERTELFQTSVIDKSNLLESRCRAEGVSLQSIFLAAYAKVYAYHLDLKDGPVKKKEDVIFGIYLSNRHLPIPDLAIMAAPTLNLVPLRIRSPRTTTLVQLARQVQADLTEIGSAGNGTVGLWQVEKWTGVQVDCFFNYLKMPGGDEAAGGDGEMGFEDLRVDVKSDLGAARAELPEKVWMDSAKTHLDIEVAVYGDKVDIGVFSTAQTLNKEDANNTIEWMRDIVMGIL</sequence>
<dbReference type="GO" id="GO:0010106">
    <property type="term" value="P:cellular response to iron ion starvation"/>
    <property type="evidence" value="ECO:0007669"/>
    <property type="project" value="UniProtKB-ARBA"/>
</dbReference>
<dbReference type="Pfam" id="PF00668">
    <property type="entry name" value="Condensation"/>
    <property type="match status" value="6"/>
</dbReference>
<dbReference type="InterPro" id="IPR020806">
    <property type="entry name" value="PKS_PP-bd"/>
</dbReference>
<dbReference type="InterPro" id="IPR036736">
    <property type="entry name" value="ACP-like_sf"/>
</dbReference>
<feature type="domain" description="Carrier" evidence="6">
    <location>
        <begin position="2651"/>
        <end position="2727"/>
    </location>
</feature>
<dbReference type="STRING" id="1392247.A0A3N4KBZ1"/>
<dbReference type="CDD" id="cd05918">
    <property type="entry name" value="A_NRPS_SidN3_like"/>
    <property type="match status" value="3"/>
</dbReference>
<dbReference type="FunFam" id="3.40.50.12780:FF:000024">
    <property type="entry name" value="Nonribosomal siderophore peptide synthase SidC"/>
    <property type="match status" value="3"/>
</dbReference>
<keyword evidence="8" id="KW-1185">Reference proteome</keyword>
<keyword evidence="2" id="KW-0596">Phosphopantetheine</keyword>
<comment type="pathway">
    <text evidence="1">Siderophore biosynthesis.</text>
</comment>
<dbReference type="SMART" id="SM00823">
    <property type="entry name" value="PKS_PP"/>
    <property type="match status" value="6"/>
</dbReference>
<name>A0A3N4KBZ1_9PEZI</name>
<evidence type="ECO:0000313" key="7">
    <source>
        <dbReference type="EMBL" id="RPB08027.1"/>
    </source>
</evidence>
<dbReference type="NCBIfam" id="NF003417">
    <property type="entry name" value="PRK04813.1"/>
    <property type="match status" value="5"/>
</dbReference>
<evidence type="ECO:0000256" key="5">
    <source>
        <dbReference type="ARBA" id="ARBA00029454"/>
    </source>
</evidence>
<reference evidence="7 8" key="1">
    <citation type="journal article" date="2018" name="Nat. Ecol. Evol.">
        <title>Pezizomycetes genomes reveal the molecular basis of ectomycorrhizal truffle lifestyle.</title>
        <authorList>
            <person name="Murat C."/>
            <person name="Payen T."/>
            <person name="Noel B."/>
            <person name="Kuo A."/>
            <person name="Morin E."/>
            <person name="Chen J."/>
            <person name="Kohler A."/>
            <person name="Krizsan K."/>
            <person name="Balestrini R."/>
            <person name="Da Silva C."/>
            <person name="Montanini B."/>
            <person name="Hainaut M."/>
            <person name="Levati E."/>
            <person name="Barry K.W."/>
            <person name="Belfiori B."/>
            <person name="Cichocki N."/>
            <person name="Clum A."/>
            <person name="Dockter R.B."/>
            <person name="Fauchery L."/>
            <person name="Guy J."/>
            <person name="Iotti M."/>
            <person name="Le Tacon F."/>
            <person name="Lindquist E.A."/>
            <person name="Lipzen A."/>
            <person name="Malagnac F."/>
            <person name="Mello A."/>
            <person name="Molinier V."/>
            <person name="Miyauchi S."/>
            <person name="Poulain J."/>
            <person name="Riccioni C."/>
            <person name="Rubini A."/>
            <person name="Sitrit Y."/>
            <person name="Splivallo R."/>
            <person name="Traeger S."/>
            <person name="Wang M."/>
            <person name="Zifcakova L."/>
            <person name="Wipf D."/>
            <person name="Zambonelli A."/>
            <person name="Paolocci F."/>
            <person name="Nowrousian M."/>
            <person name="Ottonello S."/>
            <person name="Baldrian P."/>
            <person name="Spatafora J.W."/>
            <person name="Henrissat B."/>
            <person name="Nagy L.G."/>
            <person name="Aury J.M."/>
            <person name="Wincker P."/>
            <person name="Grigoriev I.V."/>
            <person name="Bonfante P."/>
            <person name="Martin F.M."/>
        </authorList>
    </citation>
    <scope>NUCLEOTIDE SEQUENCE [LARGE SCALE GENOMIC DNA]</scope>
    <source>
        <strain evidence="7 8">CCBAS932</strain>
    </source>
</reference>
<dbReference type="Gene3D" id="1.10.1200.10">
    <property type="entry name" value="ACP-like"/>
    <property type="match status" value="5"/>
</dbReference>
<feature type="domain" description="Carrier" evidence="6">
    <location>
        <begin position="4952"/>
        <end position="5025"/>
    </location>
</feature>
<evidence type="ECO:0000256" key="2">
    <source>
        <dbReference type="ARBA" id="ARBA00022450"/>
    </source>
</evidence>